<evidence type="ECO:0000313" key="7">
    <source>
        <dbReference type="EMBL" id="EGW35799.1"/>
    </source>
</evidence>
<dbReference type="HOGENOM" id="CLU_011607_0_0_1"/>
<dbReference type="Gene3D" id="3.60.21.10">
    <property type="match status" value="1"/>
</dbReference>
<dbReference type="KEGG" id="spaa:SPAPADRAFT_59006"/>
<keyword evidence="8" id="KW-1185">Reference proteome</keyword>
<dbReference type="GO" id="GO:0016787">
    <property type="term" value="F:hydrolase activity"/>
    <property type="evidence" value="ECO:0007669"/>
    <property type="project" value="InterPro"/>
</dbReference>
<organism evidence="8">
    <name type="scientific">Spathaspora passalidarum (strain NRRL Y-27907 / 11-Y1)</name>
    <dbReference type="NCBI Taxonomy" id="619300"/>
    <lineage>
        <taxon>Eukaryota</taxon>
        <taxon>Fungi</taxon>
        <taxon>Dikarya</taxon>
        <taxon>Ascomycota</taxon>
        <taxon>Saccharomycotina</taxon>
        <taxon>Pichiomycetes</taxon>
        <taxon>Debaryomycetaceae</taxon>
        <taxon>Spathaspora</taxon>
    </lineage>
</organism>
<dbReference type="GO" id="GO:0016020">
    <property type="term" value="C:membrane"/>
    <property type="evidence" value="ECO:0007669"/>
    <property type="project" value="UniProtKB-SubCell"/>
</dbReference>
<dbReference type="InterPro" id="IPR004843">
    <property type="entry name" value="Calcineurin-like_PHP"/>
</dbReference>
<evidence type="ECO:0000313" key="8">
    <source>
        <dbReference type="Proteomes" id="UP000000709"/>
    </source>
</evidence>
<dbReference type="OrthoDB" id="5977743at2759"/>
<reference evidence="7 8" key="1">
    <citation type="journal article" date="2011" name="Proc. Natl. Acad. Sci. U.S.A.">
        <title>Comparative genomics of xylose-fermenting fungi for enhanced biofuel production.</title>
        <authorList>
            <person name="Wohlbach D.J."/>
            <person name="Kuo A."/>
            <person name="Sato T.K."/>
            <person name="Potts K.M."/>
            <person name="Salamov A.A."/>
            <person name="LaButti K.M."/>
            <person name="Sun H."/>
            <person name="Clum A."/>
            <person name="Pangilinan J.L."/>
            <person name="Lindquist E.A."/>
            <person name="Lucas S."/>
            <person name="Lapidus A."/>
            <person name="Jin M."/>
            <person name="Gunawan C."/>
            <person name="Balan V."/>
            <person name="Dale B.E."/>
            <person name="Jeffries T.W."/>
            <person name="Zinkel R."/>
            <person name="Barry K.W."/>
            <person name="Grigoriev I.V."/>
            <person name="Gasch A.P."/>
        </authorList>
    </citation>
    <scope>NUCLEOTIDE SEQUENCE [LARGE SCALE GENOMIC DNA]</scope>
    <source>
        <strain evidence="8">NRRL Y-27907 / 11-Y1</strain>
    </source>
</reference>
<evidence type="ECO:0000256" key="5">
    <source>
        <dbReference type="SAM" id="Phobius"/>
    </source>
</evidence>
<feature type="transmembrane region" description="Helical" evidence="5">
    <location>
        <begin position="371"/>
        <end position="391"/>
    </location>
</feature>
<dbReference type="eggNOG" id="KOG3662">
    <property type="taxonomic scope" value="Eukaryota"/>
</dbReference>
<name>G3AEW9_SPAPN</name>
<keyword evidence="2 5" id="KW-0812">Transmembrane</keyword>
<protein>
    <recommendedName>
        <fullName evidence="6">Calcineurin-like phosphoesterase domain-containing protein</fullName>
    </recommendedName>
</protein>
<dbReference type="PANTHER" id="PTHR13315">
    <property type="entry name" value="METALLO PHOSPHOESTERASE RELATED"/>
    <property type="match status" value="1"/>
</dbReference>
<feature type="transmembrane region" description="Helical" evidence="5">
    <location>
        <begin position="35"/>
        <end position="54"/>
    </location>
</feature>
<sequence length="425" mass="49747">MEVRKRHVGEESSPSKVANVNANEKANGLKYKYSIQWHLILSFSLIWISLIHYYERIVPYSTLEKCLWSNWEDWPMDRHPHRIALIADPQIIDDYSYPKQFKVLNFIVKQISDNYLHRNFQVMQQVLDPDTTIFLGDLFDGGRYWDDAKWIPEFHRFNRVFPARTDRRDIRSIPGNHDIGFQTIKRDVVDRFAKYHGKSNDYITLGNHTVIMFDSISYSHADPEISKDAKQFIDTINQEISHDLPRILLTHVPLYRFKEIQLCGPHRESKKLFPIMYGDEYQTVIAWEFSQNMLKTFQPEIIFAGDDHDYCDIIQEYEISEGIVKQTREIAVKSAAMTSGIKHPAIQLLSLSNPEGSTGITYKTEMCYMPAPYAGIYSYILFLLLSNSYFVYRLKSRGGRQEIFKHTLLNLIIGSVILKTYFLTI</sequence>
<dbReference type="InterPro" id="IPR033308">
    <property type="entry name" value="PGAP5/Cdc1/Ted1"/>
</dbReference>
<dbReference type="InParanoid" id="G3AEW9"/>
<dbReference type="GO" id="GO:0006281">
    <property type="term" value="P:DNA repair"/>
    <property type="evidence" value="ECO:0007669"/>
    <property type="project" value="EnsemblFungi"/>
</dbReference>
<keyword evidence="3 5" id="KW-1133">Transmembrane helix</keyword>
<dbReference type="FunCoup" id="G3AEW9">
    <property type="interactions" value="536"/>
</dbReference>
<evidence type="ECO:0000256" key="1">
    <source>
        <dbReference type="ARBA" id="ARBA00004141"/>
    </source>
</evidence>
<gene>
    <name evidence="7" type="ORF">SPAPADRAFT_59006</name>
</gene>
<dbReference type="GeneID" id="18872717"/>
<dbReference type="EMBL" id="GL996499">
    <property type="protein sequence ID" value="EGW35799.1"/>
    <property type="molecule type" value="Genomic_DNA"/>
</dbReference>
<dbReference type="GO" id="GO:0006506">
    <property type="term" value="P:GPI anchor biosynthetic process"/>
    <property type="evidence" value="ECO:0007669"/>
    <property type="project" value="EnsemblFungi"/>
</dbReference>
<dbReference type="Proteomes" id="UP000000709">
    <property type="component" value="Unassembled WGS sequence"/>
</dbReference>
<dbReference type="Pfam" id="PF00149">
    <property type="entry name" value="Metallophos"/>
    <property type="match status" value="1"/>
</dbReference>
<dbReference type="PANTHER" id="PTHR13315:SF4">
    <property type="entry name" value="METALLOPHOSPHOESTERASE, ISOFORM E"/>
    <property type="match status" value="1"/>
</dbReference>
<comment type="subcellular location">
    <subcellularLocation>
        <location evidence="1">Membrane</location>
        <topology evidence="1">Multi-pass membrane protein</topology>
    </subcellularLocation>
</comment>
<dbReference type="RefSeq" id="XP_007373211.1">
    <property type="nucleotide sequence ID" value="XM_007373149.1"/>
</dbReference>
<accession>G3AEW9</accession>
<evidence type="ECO:0000256" key="4">
    <source>
        <dbReference type="ARBA" id="ARBA00023136"/>
    </source>
</evidence>
<evidence type="ECO:0000259" key="6">
    <source>
        <dbReference type="Pfam" id="PF00149"/>
    </source>
</evidence>
<dbReference type="AlphaFoldDB" id="G3AEW9"/>
<keyword evidence="4 5" id="KW-0472">Membrane</keyword>
<dbReference type="SUPFAM" id="SSF56300">
    <property type="entry name" value="Metallo-dependent phosphatases"/>
    <property type="match status" value="1"/>
</dbReference>
<dbReference type="InterPro" id="IPR029052">
    <property type="entry name" value="Metallo-depent_PP-like"/>
</dbReference>
<dbReference type="OMA" id="LHCMKYP"/>
<proteinExistence type="predicted"/>
<evidence type="ECO:0000256" key="3">
    <source>
        <dbReference type="ARBA" id="ARBA00022989"/>
    </source>
</evidence>
<evidence type="ECO:0000256" key="2">
    <source>
        <dbReference type="ARBA" id="ARBA00022692"/>
    </source>
</evidence>
<dbReference type="GO" id="GO:0005783">
    <property type="term" value="C:endoplasmic reticulum"/>
    <property type="evidence" value="ECO:0007669"/>
    <property type="project" value="EnsemblFungi"/>
</dbReference>
<feature type="domain" description="Calcineurin-like phosphoesterase" evidence="6">
    <location>
        <begin position="82"/>
        <end position="310"/>
    </location>
</feature>